<dbReference type="Pfam" id="PF03189">
    <property type="entry name" value="Otopetrin"/>
    <property type="match status" value="1"/>
</dbReference>
<comment type="similarity">
    <text evidence="2">Belongs to the otopetrin family.</text>
</comment>
<dbReference type="PANTHER" id="PTHR21522">
    <property type="entry name" value="PROTON CHANNEL OTOP"/>
    <property type="match status" value="1"/>
</dbReference>
<dbReference type="AlphaFoldDB" id="A0A4U8UVV2"/>
<keyword evidence="4" id="KW-1003">Cell membrane</keyword>
<evidence type="ECO:0008006" key="15">
    <source>
        <dbReference type="Google" id="ProtNLM"/>
    </source>
</evidence>
<evidence type="ECO:0000256" key="5">
    <source>
        <dbReference type="ARBA" id="ARBA00022692"/>
    </source>
</evidence>
<feature type="transmembrane region" description="Helical" evidence="12">
    <location>
        <begin position="373"/>
        <end position="397"/>
    </location>
</feature>
<comment type="subcellular location">
    <subcellularLocation>
        <location evidence="1">Cell membrane</location>
        <topology evidence="1">Multi-pass membrane protein</topology>
    </subcellularLocation>
</comment>
<evidence type="ECO:0000256" key="7">
    <source>
        <dbReference type="ARBA" id="ARBA00022989"/>
    </source>
</evidence>
<evidence type="ECO:0000313" key="13">
    <source>
        <dbReference type="EMBL" id="TMS37560.1"/>
    </source>
</evidence>
<keyword evidence="6" id="KW-0375">Hydrogen ion transport</keyword>
<feature type="transmembrane region" description="Helical" evidence="12">
    <location>
        <begin position="34"/>
        <end position="53"/>
    </location>
</feature>
<dbReference type="PANTHER" id="PTHR21522:SF33">
    <property type="entry name" value="OTOPETRIN-2"/>
    <property type="match status" value="1"/>
</dbReference>
<evidence type="ECO:0000256" key="2">
    <source>
        <dbReference type="ARBA" id="ARBA00006513"/>
    </source>
</evidence>
<sequence>MSLSSENSLPNVNERAGSESPSLRWIDNSNAKNAVLVALSAFYALVLTIFALVMELSHLLSGTGKRPNHLKDFVFGMYMYGMSIIFFLYLYAVLLLNPRWYKTVAKVKSLLSFQKSSSESDITCDGASTTAATIHRRVTHDSPSAGSLFLRLGSVVFGVIGIVYYSFSVFLCFNDDECESVTAVLDIGATVFVFTQMHFVFCNWKISITGAHFVARLGTMHLVSVNLWTWIRYVLKEESIMEREIREIFMPKYFNFSHHDGSGEEVGRAPISHGSSHDERCEGAECVLGSLAELMYTSIVEYSLIGAAVMFTVWKNVDHVRVPTVYVKRKHQIRVDCSKTTTGLFLGLAFLAGTFTSMAVFYGYTLLHQSHTAAYVFGITDIIQYVTAMLGCVYALWTMRQLRYHDRPQSSNVKSQELLDKILLSLGMIGELIYSVAGLVGLTGEKPWEALTFVLLLVHITRLAQVGLQSCLIYIASKLRIQGDHELRTSQPGKQAITFLLIANIAMFLMNLFESEKAGVSETIVNFYGKKSWVFLVRSFSPLTIFYRFHSSVCLGEVWKNVYSWKG</sequence>
<comment type="caution">
    <text evidence="13">The sequence shown here is derived from an EMBL/GenBank/DDBJ whole genome shotgun (WGS) entry which is preliminary data.</text>
</comment>
<keyword evidence="8" id="KW-0406">Ion transport</keyword>
<proteinExistence type="inferred from homology"/>
<evidence type="ECO:0000256" key="11">
    <source>
        <dbReference type="SAM" id="MobiDB-lite"/>
    </source>
</evidence>
<reference evidence="13 14" key="1">
    <citation type="journal article" date="2015" name="Genome Biol.">
        <title>Comparative genomics of Steinernema reveals deeply conserved gene regulatory networks.</title>
        <authorList>
            <person name="Dillman A.R."/>
            <person name="Macchietto M."/>
            <person name="Porter C.F."/>
            <person name="Rogers A."/>
            <person name="Williams B."/>
            <person name="Antoshechkin I."/>
            <person name="Lee M.M."/>
            <person name="Goodwin Z."/>
            <person name="Lu X."/>
            <person name="Lewis E.E."/>
            <person name="Goodrich-Blair H."/>
            <person name="Stock S.P."/>
            <person name="Adams B.J."/>
            <person name="Sternberg P.W."/>
            <person name="Mortazavi A."/>
        </authorList>
    </citation>
    <scope>NUCLEOTIDE SEQUENCE [LARGE SCALE GENOMIC DNA]</scope>
    <source>
        <strain evidence="13 14">ALL</strain>
    </source>
</reference>
<dbReference type="Proteomes" id="UP000298663">
    <property type="component" value="Unassembled WGS sequence"/>
</dbReference>
<keyword evidence="5 12" id="KW-0812">Transmembrane</keyword>
<reference evidence="13 14" key="2">
    <citation type="journal article" date="2019" name="G3 (Bethesda)">
        <title>Hybrid Assembly of the Genome of the Entomopathogenic Nematode Steinernema carpocapsae Identifies the X-Chromosome.</title>
        <authorList>
            <person name="Serra L."/>
            <person name="Macchietto M."/>
            <person name="Macias-Munoz A."/>
            <person name="McGill C.J."/>
            <person name="Rodriguez I.M."/>
            <person name="Rodriguez B."/>
            <person name="Murad R."/>
            <person name="Mortazavi A."/>
        </authorList>
    </citation>
    <scope>NUCLEOTIDE SEQUENCE [LARGE SCALE GENOMIC DNA]</scope>
    <source>
        <strain evidence="13 14">ALL</strain>
    </source>
</reference>
<protein>
    <recommendedName>
        <fullName evidence="15">Otopetrin</fullName>
    </recommendedName>
</protein>
<organism evidence="13 14">
    <name type="scientific">Steinernema carpocapsae</name>
    <name type="common">Entomopathogenic nematode</name>
    <dbReference type="NCBI Taxonomy" id="34508"/>
    <lineage>
        <taxon>Eukaryota</taxon>
        <taxon>Metazoa</taxon>
        <taxon>Ecdysozoa</taxon>
        <taxon>Nematoda</taxon>
        <taxon>Chromadorea</taxon>
        <taxon>Rhabditida</taxon>
        <taxon>Tylenchina</taxon>
        <taxon>Panagrolaimomorpha</taxon>
        <taxon>Strongyloidoidea</taxon>
        <taxon>Steinernematidae</taxon>
        <taxon>Steinernema</taxon>
    </lineage>
</organism>
<evidence type="ECO:0000313" key="14">
    <source>
        <dbReference type="Proteomes" id="UP000298663"/>
    </source>
</evidence>
<feature type="transmembrane region" description="Helical" evidence="12">
    <location>
        <begin position="496"/>
        <end position="513"/>
    </location>
</feature>
<name>A0A4U8UVV2_STECR</name>
<dbReference type="OrthoDB" id="6429739at2759"/>
<evidence type="ECO:0000256" key="6">
    <source>
        <dbReference type="ARBA" id="ARBA00022781"/>
    </source>
</evidence>
<feature type="compositionally biased region" description="Polar residues" evidence="11">
    <location>
        <begin position="1"/>
        <end position="11"/>
    </location>
</feature>
<keyword evidence="10" id="KW-0407">Ion channel</keyword>
<keyword evidence="7 12" id="KW-1133">Transmembrane helix</keyword>
<feature type="transmembrane region" description="Helical" evidence="12">
    <location>
        <begin position="148"/>
        <end position="171"/>
    </location>
</feature>
<feature type="transmembrane region" description="Helical" evidence="12">
    <location>
        <begin position="183"/>
        <end position="201"/>
    </location>
</feature>
<evidence type="ECO:0000256" key="1">
    <source>
        <dbReference type="ARBA" id="ARBA00004651"/>
    </source>
</evidence>
<accession>A0A4U8UVV2</accession>
<feature type="transmembrane region" description="Helical" evidence="12">
    <location>
        <begin position="73"/>
        <end position="96"/>
    </location>
</feature>
<feature type="transmembrane region" description="Helical" evidence="12">
    <location>
        <begin position="344"/>
        <end position="367"/>
    </location>
</feature>
<evidence type="ECO:0000256" key="4">
    <source>
        <dbReference type="ARBA" id="ARBA00022475"/>
    </source>
</evidence>
<gene>
    <name evidence="13" type="ORF">L596_004464</name>
</gene>
<feature type="transmembrane region" description="Helical" evidence="12">
    <location>
        <begin position="450"/>
        <end position="475"/>
    </location>
</feature>
<dbReference type="InterPro" id="IPR004878">
    <property type="entry name" value="Otopetrin"/>
</dbReference>
<feature type="transmembrane region" description="Helical" evidence="12">
    <location>
        <begin position="418"/>
        <end position="444"/>
    </location>
</feature>
<evidence type="ECO:0000256" key="9">
    <source>
        <dbReference type="ARBA" id="ARBA00023136"/>
    </source>
</evidence>
<evidence type="ECO:0000256" key="10">
    <source>
        <dbReference type="ARBA" id="ARBA00023303"/>
    </source>
</evidence>
<keyword evidence="14" id="KW-1185">Reference proteome</keyword>
<evidence type="ECO:0000256" key="3">
    <source>
        <dbReference type="ARBA" id="ARBA00022448"/>
    </source>
</evidence>
<dbReference type="GO" id="GO:0015252">
    <property type="term" value="F:proton channel activity"/>
    <property type="evidence" value="ECO:0007669"/>
    <property type="project" value="InterPro"/>
</dbReference>
<keyword evidence="9 12" id="KW-0472">Membrane</keyword>
<feature type="region of interest" description="Disordered" evidence="11">
    <location>
        <begin position="1"/>
        <end position="21"/>
    </location>
</feature>
<evidence type="ECO:0000256" key="8">
    <source>
        <dbReference type="ARBA" id="ARBA00023065"/>
    </source>
</evidence>
<keyword evidence="3" id="KW-0813">Transport</keyword>
<dbReference type="GO" id="GO:0005886">
    <property type="term" value="C:plasma membrane"/>
    <property type="evidence" value="ECO:0007669"/>
    <property type="project" value="UniProtKB-SubCell"/>
</dbReference>
<dbReference type="EMBL" id="AZBU02000001">
    <property type="protein sequence ID" value="TMS37560.1"/>
    <property type="molecule type" value="Genomic_DNA"/>
</dbReference>
<evidence type="ECO:0000256" key="12">
    <source>
        <dbReference type="SAM" id="Phobius"/>
    </source>
</evidence>